<dbReference type="EMBL" id="FXWG01000001">
    <property type="protein sequence ID" value="SMQ62646.1"/>
    <property type="molecule type" value="Genomic_DNA"/>
</dbReference>
<sequence length="278" mass="29667">MPARKITRCSGINLKLGVVCDPLSHGRCKADDYGLTRGTQSLRVLALASQKGGSGKTTLSGHLAVQAQRAGAGPVVLIDIDPQGSLADWWNEREAEYPAFAQTTVARLANDLQVLRQQGFKLAVIDTPPAITMAIQSVISVAELIVVPTRPSPHDLRAVGATVDLCERAGKPLVFVVNAATPKAKITSEAAVALSQHGTVAPITLHHRTDFAASMIDGRTVMEVDPEGRSAAEMTALWKYISDRLEKNFRRTVFAAPNTQSQVTTARPGGGFGRRVAQ</sequence>
<dbReference type="Proteomes" id="UP000194420">
    <property type="component" value="Unassembled WGS sequence"/>
</dbReference>
<evidence type="ECO:0000313" key="3">
    <source>
        <dbReference type="Proteomes" id="UP000194420"/>
    </source>
</evidence>
<proteinExistence type="predicted"/>
<dbReference type="AlphaFoldDB" id="A0A1Y6EJT9"/>
<organism evidence="2 3">
    <name type="scientific">Altererythrobacter xiamenensis</name>
    <dbReference type="NCBI Taxonomy" id="1316679"/>
    <lineage>
        <taxon>Bacteria</taxon>
        <taxon>Pseudomonadati</taxon>
        <taxon>Pseudomonadota</taxon>
        <taxon>Alphaproteobacteria</taxon>
        <taxon>Sphingomonadales</taxon>
        <taxon>Erythrobacteraceae</taxon>
        <taxon>Altererythrobacter</taxon>
    </lineage>
</organism>
<evidence type="ECO:0000259" key="1">
    <source>
        <dbReference type="Pfam" id="PF01656"/>
    </source>
</evidence>
<dbReference type="Gene3D" id="3.40.50.300">
    <property type="entry name" value="P-loop containing nucleotide triphosphate hydrolases"/>
    <property type="match status" value="1"/>
</dbReference>
<dbReference type="CDD" id="cd02042">
    <property type="entry name" value="ParAB_family"/>
    <property type="match status" value="1"/>
</dbReference>
<keyword evidence="3" id="KW-1185">Reference proteome</keyword>
<dbReference type="InterPro" id="IPR050678">
    <property type="entry name" value="DNA_Partitioning_ATPase"/>
</dbReference>
<evidence type="ECO:0000313" key="2">
    <source>
        <dbReference type="EMBL" id="SMQ62646.1"/>
    </source>
</evidence>
<dbReference type="InterPro" id="IPR002586">
    <property type="entry name" value="CobQ/CobB/MinD/ParA_Nub-bd_dom"/>
</dbReference>
<dbReference type="InterPro" id="IPR027417">
    <property type="entry name" value="P-loop_NTPase"/>
</dbReference>
<dbReference type="Pfam" id="PF01656">
    <property type="entry name" value="CbiA"/>
    <property type="match status" value="1"/>
</dbReference>
<protein>
    <submittedName>
        <fullName evidence="2">Chromosome partitioning protein</fullName>
    </submittedName>
</protein>
<feature type="domain" description="CobQ/CobB/MinD/ParA nucleotide binding" evidence="1">
    <location>
        <begin position="46"/>
        <end position="155"/>
    </location>
</feature>
<dbReference type="SUPFAM" id="SSF52540">
    <property type="entry name" value="P-loop containing nucleoside triphosphate hydrolases"/>
    <property type="match status" value="1"/>
</dbReference>
<name>A0A1Y6EJT9_9SPHN</name>
<gene>
    <name evidence="2" type="ORF">SAMN06297468_0732</name>
</gene>
<dbReference type="PANTHER" id="PTHR13696:SF96">
    <property type="entry name" value="COBQ_COBB_MIND_PARA NUCLEOTIDE BINDING DOMAIN-CONTAINING PROTEIN"/>
    <property type="match status" value="1"/>
</dbReference>
<accession>A0A1Y6EJT9</accession>
<dbReference type="PANTHER" id="PTHR13696">
    <property type="entry name" value="P-LOOP CONTAINING NUCLEOSIDE TRIPHOSPHATE HYDROLASE"/>
    <property type="match status" value="1"/>
</dbReference>
<reference evidence="3" key="1">
    <citation type="submission" date="2017-04" db="EMBL/GenBank/DDBJ databases">
        <authorList>
            <person name="Varghese N."/>
            <person name="Submissions S."/>
        </authorList>
    </citation>
    <scope>NUCLEOTIDE SEQUENCE [LARGE SCALE GENOMIC DNA]</scope>
</reference>